<evidence type="ECO:0000256" key="16">
    <source>
        <dbReference type="RuleBase" id="RU003874"/>
    </source>
</evidence>
<dbReference type="EMBL" id="AP026866">
    <property type="protein sequence ID" value="BDS08230.1"/>
    <property type="molecule type" value="Genomic_DNA"/>
</dbReference>
<dbReference type="GO" id="GO:0005886">
    <property type="term" value="C:plasma membrane"/>
    <property type="evidence" value="ECO:0007669"/>
    <property type="project" value="UniProtKB-SubCell"/>
</dbReference>
<gene>
    <name evidence="20" type="primary">secA_2</name>
    <name evidence="15" type="synonym">secA</name>
    <name evidence="20" type="ORF">NT6N_32700</name>
</gene>
<dbReference type="SMART" id="SM00957">
    <property type="entry name" value="SecA_DEAD"/>
    <property type="match status" value="1"/>
</dbReference>
<dbReference type="Gene3D" id="3.10.450.50">
    <property type="match status" value="1"/>
</dbReference>
<keyword evidence="4 15" id="KW-0813">Transport</keyword>
<evidence type="ECO:0000256" key="2">
    <source>
        <dbReference type="ARBA" id="ARBA00004170"/>
    </source>
</evidence>
<keyword evidence="13 15" id="KW-0811">Translocation</keyword>
<dbReference type="FunFam" id="3.40.50.300:FF:000246">
    <property type="entry name" value="Preprotein translocase subunit SecA"/>
    <property type="match status" value="1"/>
</dbReference>
<dbReference type="PANTHER" id="PTHR30612:SF0">
    <property type="entry name" value="CHLOROPLAST PROTEIN-TRANSPORTING ATPASE"/>
    <property type="match status" value="1"/>
</dbReference>
<dbReference type="NCBIfam" id="TIGR00963">
    <property type="entry name" value="secA"/>
    <property type="match status" value="1"/>
</dbReference>
<feature type="domain" description="Helicase ATP-binding" evidence="17">
    <location>
        <begin position="172"/>
        <end position="331"/>
    </location>
</feature>
<dbReference type="CDD" id="cd18803">
    <property type="entry name" value="SF2_C_secA"/>
    <property type="match status" value="1"/>
</dbReference>
<dbReference type="Pfam" id="PF07516">
    <property type="entry name" value="SecA_SW"/>
    <property type="match status" value="1"/>
</dbReference>
<evidence type="ECO:0000256" key="4">
    <source>
        <dbReference type="ARBA" id="ARBA00022448"/>
    </source>
</evidence>
<dbReference type="PANTHER" id="PTHR30612">
    <property type="entry name" value="SECA INNER MEMBRANE COMPONENT OF SEC PROTEIN SECRETION SYSTEM"/>
    <property type="match status" value="1"/>
</dbReference>
<dbReference type="Gene3D" id="1.10.3060.10">
    <property type="entry name" value="Helical scaffold and wing domains of SecA"/>
    <property type="match status" value="1"/>
</dbReference>
<dbReference type="FunFam" id="3.40.50.300:FF:000429">
    <property type="entry name" value="Preprotein translocase subunit SecA"/>
    <property type="match status" value="1"/>
</dbReference>
<protein>
    <recommendedName>
        <fullName evidence="15 16">Protein translocase subunit SecA</fullName>
        <ecNumber evidence="15">7.4.2.8</ecNumber>
    </recommendedName>
</protein>
<evidence type="ECO:0000256" key="8">
    <source>
        <dbReference type="ARBA" id="ARBA00022741"/>
    </source>
</evidence>
<evidence type="ECO:0000256" key="10">
    <source>
        <dbReference type="ARBA" id="ARBA00022840"/>
    </source>
</evidence>
<dbReference type="GO" id="GO:0065002">
    <property type="term" value="P:intracellular protein transmembrane transport"/>
    <property type="evidence" value="ECO:0007669"/>
    <property type="project" value="UniProtKB-UniRule"/>
</dbReference>
<dbReference type="SUPFAM" id="SSF81886">
    <property type="entry name" value="Helical scaffold and wing domains of SecA"/>
    <property type="match status" value="1"/>
</dbReference>
<dbReference type="KEGG" id="osu:NT6N_32700"/>
<dbReference type="InterPro" id="IPR000185">
    <property type="entry name" value="SecA"/>
</dbReference>
<keyword evidence="11 15" id="KW-0653">Protein transport</keyword>
<keyword evidence="8 15" id="KW-0547">Nucleotide-binding</keyword>
<dbReference type="Pfam" id="PF02810">
    <property type="entry name" value="SEC-C"/>
    <property type="match status" value="1"/>
</dbReference>
<dbReference type="InterPro" id="IPR020937">
    <property type="entry name" value="SecA_CS"/>
</dbReference>
<dbReference type="CDD" id="cd17928">
    <property type="entry name" value="DEXDc_SecA"/>
    <property type="match status" value="1"/>
</dbReference>
<keyword evidence="9" id="KW-0862">Zinc</keyword>
<keyword evidence="12 15" id="KW-1278">Translocase</keyword>
<dbReference type="SMART" id="SM00958">
    <property type="entry name" value="SecA_PP_bind"/>
    <property type="match status" value="1"/>
</dbReference>
<feature type="binding site" evidence="15">
    <location>
        <begin position="188"/>
        <end position="192"/>
    </location>
    <ligand>
        <name>ATP</name>
        <dbReference type="ChEBI" id="CHEBI:30616"/>
    </ligand>
</feature>
<evidence type="ECO:0000256" key="9">
    <source>
        <dbReference type="ARBA" id="ARBA00022833"/>
    </source>
</evidence>
<comment type="similarity">
    <text evidence="3 15 16">Belongs to the SecA family.</text>
</comment>
<keyword evidence="7" id="KW-0479">Metal-binding</keyword>
<comment type="function">
    <text evidence="15">Part of the Sec protein translocase complex. Interacts with the SecYEG preprotein conducting channel. Has a central role in coupling the hydrolysis of ATP to the transfer of proteins into and across the cell membrane, serving as an ATP-driven molecular motor driving the stepwise translocation of polypeptide chains across the membrane.</text>
</comment>
<dbReference type="InterPro" id="IPR011116">
    <property type="entry name" value="SecA_Wing/Scaffold"/>
</dbReference>
<evidence type="ECO:0000256" key="13">
    <source>
        <dbReference type="ARBA" id="ARBA00023010"/>
    </source>
</evidence>
<evidence type="ECO:0000313" key="20">
    <source>
        <dbReference type="EMBL" id="BDS08230.1"/>
    </source>
</evidence>
<dbReference type="HAMAP" id="MF_01382">
    <property type="entry name" value="SecA"/>
    <property type="match status" value="1"/>
</dbReference>
<dbReference type="AlphaFoldDB" id="A0AAT9FQB6"/>
<dbReference type="GO" id="GO:0008564">
    <property type="term" value="F:protein-exporting ATPase activity"/>
    <property type="evidence" value="ECO:0007669"/>
    <property type="project" value="UniProtKB-EC"/>
</dbReference>
<evidence type="ECO:0000256" key="11">
    <source>
        <dbReference type="ARBA" id="ARBA00022927"/>
    </source>
</evidence>
<dbReference type="PROSITE" id="PS51196">
    <property type="entry name" value="SECA_MOTOR_DEAD"/>
    <property type="match status" value="1"/>
</dbReference>
<dbReference type="GO" id="GO:0006605">
    <property type="term" value="P:protein targeting"/>
    <property type="evidence" value="ECO:0007669"/>
    <property type="project" value="UniProtKB-UniRule"/>
</dbReference>
<dbReference type="InterPro" id="IPR014018">
    <property type="entry name" value="SecA_motor_DEAD"/>
</dbReference>
<sequence length="1059" mass="120480">MLKWTLQKIVGSKNQREVKRLGPVVSRINEIEEAFQRESEEALRAKVDGWKTHLHRFLPLETATKRELAGMEPDELQAAADAVNARLDSLRDEFPSLPKASTSVDSIESAKAAFREIEENHFRGARAKYLDQIMPEAFAAVKNAARRLCGQSIEVCDQQLPWEMVHFDVQLIGGIALHRGMIAEMQTGEGKTLVATLPVFLNALTGLGVHVVTVNDYLARRDSEWMGAVFKYLGLTVGCIQSQMPPHLRREKYECDITYGTNAEFGFDYLRDNGMSSSKEEQVQRGHYFAIIDEVDSILIDEARTPLIISGPSTVSNTEQYGRYKPLIEQLVKRQNTLCNELAEEAKKCQEAGDEVGAGRALFKIKLGNPRNRQLMRAMEDHELRRLIEKTELSMYQDSQKRDLFAIKEELYYTIDEKAHDADLMEMGREFLSPDDPEAFVLPDLGEAYGEIDADLNMSDEERAQKKEKLQLRLDTQGEKMHSISQLLKAYCLYEKDVEYVIADNKVIIVDENTGREMPGRRWSDGLHQAVEAKEGVHVEEETQTYATITIQNYFRLYEKLAGMTGTAETEAAEFHDIYKLDVLPIPTNVPNIRIDHNDQVFKTRREKYNAVVSKIQEAHDRGQPVLVGTASVEASELLGKMLKRAKIPCNILNAKFHRQEAEIVANAGQKGAVTVSTNMAGRGTDIKLAPGVPEAGGLFVIATERYESRRVDRQLRGRCSRQGDPGMSQFFISFEDDLMRNFAAAERMTNMMERFGMEDGEALEHKWLNKSVETAQKRVEQRNYTWRKRVLDFDDVMNKQREVVYGYRNEVINSENPRELIDEVIERAIPEAVLGFMEDRDEGAPDYAELLNWVNTTFPLQLSLEESGFHDRDAQGNADFVVQKVKETYELKIKHEDPELLDMLERHIILTGIDKLWQEHLYNMDALREGVHLRAQGQKDPLVEYKNEAYSLFETLMGSIESETLGNLFRSTTNLEQFENFMRGQQNLTSDANAGPAITNENIAQTGNSQDLQMTPVEDGQQIKINLPKRRPMAKINRNEDCPCGSGKKFKKCCGREA</sequence>
<keyword evidence="10 15" id="KW-0067">ATP-binding</keyword>
<name>A0AAT9FQB6_9BACT</name>
<dbReference type="SUPFAM" id="SSF81767">
    <property type="entry name" value="Pre-protein crosslinking domain of SecA"/>
    <property type="match status" value="1"/>
</dbReference>
<dbReference type="InterPro" id="IPR011130">
    <property type="entry name" value="SecA_preprotein_X-link_dom"/>
</dbReference>
<keyword evidence="14 15" id="KW-0472">Membrane</keyword>
<evidence type="ECO:0000256" key="7">
    <source>
        <dbReference type="ARBA" id="ARBA00022723"/>
    </source>
</evidence>
<keyword evidence="6 15" id="KW-0963">Cytoplasm</keyword>
<dbReference type="GO" id="GO:0005524">
    <property type="term" value="F:ATP binding"/>
    <property type="evidence" value="ECO:0007669"/>
    <property type="project" value="UniProtKB-UniRule"/>
</dbReference>
<dbReference type="GO" id="GO:0031522">
    <property type="term" value="C:cell envelope Sec protein transport complex"/>
    <property type="evidence" value="ECO:0007669"/>
    <property type="project" value="TreeGrafter"/>
</dbReference>
<evidence type="ECO:0000256" key="5">
    <source>
        <dbReference type="ARBA" id="ARBA00022475"/>
    </source>
</evidence>
<dbReference type="EC" id="7.4.2.8" evidence="15"/>
<dbReference type="Gene3D" id="3.40.50.300">
    <property type="entry name" value="P-loop containing nucleotide triphosphate hydrolases"/>
    <property type="match status" value="2"/>
</dbReference>
<dbReference type="PROSITE" id="PS51192">
    <property type="entry name" value="HELICASE_ATP_BIND_1"/>
    <property type="match status" value="1"/>
</dbReference>
<feature type="binding site" evidence="15">
    <location>
        <position position="686"/>
    </location>
    <ligand>
        <name>ATP</name>
        <dbReference type="ChEBI" id="CHEBI:30616"/>
    </ligand>
</feature>
<dbReference type="GO" id="GO:0046872">
    <property type="term" value="F:metal ion binding"/>
    <property type="evidence" value="ECO:0007669"/>
    <property type="project" value="UniProtKB-KW"/>
</dbReference>
<proteinExistence type="inferred from homology"/>
<evidence type="ECO:0000256" key="6">
    <source>
        <dbReference type="ARBA" id="ARBA00022490"/>
    </source>
</evidence>
<evidence type="ECO:0000256" key="1">
    <source>
        <dbReference type="ARBA" id="ARBA00001947"/>
    </source>
</evidence>
<dbReference type="Pfam" id="PF07517">
    <property type="entry name" value="SecA_DEAD"/>
    <property type="match status" value="1"/>
</dbReference>
<dbReference type="GO" id="GO:0017038">
    <property type="term" value="P:protein import"/>
    <property type="evidence" value="ECO:0007669"/>
    <property type="project" value="InterPro"/>
</dbReference>
<dbReference type="InterPro" id="IPR027417">
    <property type="entry name" value="P-loop_NTPase"/>
</dbReference>
<accession>A0AAT9FQB6</accession>
<keyword evidence="5 15" id="KW-1003">Cell membrane</keyword>
<comment type="catalytic activity">
    <reaction evidence="15">
        <text>ATP + H2O + cellular proteinSide 1 = ADP + phosphate + cellular proteinSide 2.</text>
        <dbReference type="EC" id="7.4.2.8"/>
    </reaction>
</comment>
<dbReference type="InterPro" id="IPR014001">
    <property type="entry name" value="Helicase_ATP-bd"/>
</dbReference>
<dbReference type="InterPro" id="IPR004027">
    <property type="entry name" value="SEC_C_motif"/>
</dbReference>
<dbReference type="Pfam" id="PF21090">
    <property type="entry name" value="P-loop_SecA"/>
    <property type="match status" value="2"/>
</dbReference>
<dbReference type="GO" id="GO:0005829">
    <property type="term" value="C:cytosol"/>
    <property type="evidence" value="ECO:0007669"/>
    <property type="project" value="TreeGrafter"/>
</dbReference>
<feature type="binding site" evidence="15">
    <location>
        <position position="170"/>
    </location>
    <ligand>
        <name>ATP</name>
        <dbReference type="ChEBI" id="CHEBI:30616"/>
    </ligand>
</feature>
<dbReference type="InterPro" id="IPR011115">
    <property type="entry name" value="SecA_DEAD"/>
</dbReference>
<evidence type="ECO:0000256" key="3">
    <source>
        <dbReference type="ARBA" id="ARBA00007650"/>
    </source>
</evidence>
<evidence type="ECO:0000256" key="12">
    <source>
        <dbReference type="ARBA" id="ARBA00022967"/>
    </source>
</evidence>
<dbReference type="InterPro" id="IPR036670">
    <property type="entry name" value="SecA_X-link_sf"/>
</dbReference>
<dbReference type="GO" id="GO:0043952">
    <property type="term" value="P:protein transport by the Sec complex"/>
    <property type="evidence" value="ECO:0007669"/>
    <property type="project" value="TreeGrafter"/>
</dbReference>
<feature type="domain" description="SecA family profile" evidence="19">
    <location>
        <begin position="3"/>
        <end position="765"/>
    </location>
</feature>
<dbReference type="Pfam" id="PF01043">
    <property type="entry name" value="SecA_PP_bind"/>
    <property type="match status" value="1"/>
</dbReference>
<dbReference type="PROSITE" id="PS51194">
    <property type="entry name" value="HELICASE_CTER"/>
    <property type="match status" value="1"/>
</dbReference>
<evidence type="ECO:0000259" key="17">
    <source>
        <dbReference type="PROSITE" id="PS51192"/>
    </source>
</evidence>
<dbReference type="PRINTS" id="PR00906">
    <property type="entry name" value="SECA"/>
</dbReference>
<dbReference type="Gene3D" id="3.90.1440.10">
    <property type="entry name" value="SecA, preprotein cross-linking domain"/>
    <property type="match status" value="1"/>
</dbReference>
<organism evidence="20">
    <name type="scientific">Oceaniferula spumae</name>
    <dbReference type="NCBI Taxonomy" id="2979115"/>
    <lineage>
        <taxon>Bacteria</taxon>
        <taxon>Pseudomonadati</taxon>
        <taxon>Verrucomicrobiota</taxon>
        <taxon>Verrucomicrobiia</taxon>
        <taxon>Verrucomicrobiales</taxon>
        <taxon>Verrucomicrobiaceae</taxon>
        <taxon>Oceaniferula</taxon>
    </lineage>
</organism>
<dbReference type="PROSITE" id="PS01312">
    <property type="entry name" value="SECA"/>
    <property type="match status" value="1"/>
</dbReference>
<feature type="domain" description="Helicase C-terminal" evidence="18">
    <location>
        <begin position="608"/>
        <end position="781"/>
    </location>
</feature>
<evidence type="ECO:0000256" key="15">
    <source>
        <dbReference type="HAMAP-Rule" id="MF_01382"/>
    </source>
</evidence>
<dbReference type="InterPro" id="IPR044722">
    <property type="entry name" value="SecA_SF2_C"/>
</dbReference>
<comment type="cofactor">
    <cofactor evidence="1">
        <name>Zn(2+)</name>
        <dbReference type="ChEBI" id="CHEBI:29105"/>
    </cofactor>
</comment>
<evidence type="ECO:0000256" key="14">
    <source>
        <dbReference type="ARBA" id="ARBA00023136"/>
    </source>
</evidence>
<evidence type="ECO:0000259" key="18">
    <source>
        <dbReference type="PROSITE" id="PS51194"/>
    </source>
</evidence>
<dbReference type="InterPro" id="IPR036266">
    <property type="entry name" value="SecA_Wing/Scaffold_sf"/>
</dbReference>
<evidence type="ECO:0000259" key="19">
    <source>
        <dbReference type="PROSITE" id="PS51196"/>
    </source>
</evidence>
<dbReference type="InterPro" id="IPR001650">
    <property type="entry name" value="Helicase_C-like"/>
</dbReference>
<reference evidence="20" key="1">
    <citation type="submission" date="2024-07" db="EMBL/GenBank/DDBJ databases">
        <title>Complete genome sequence of Verrucomicrobiaceae bacterium NT6N.</title>
        <authorList>
            <person name="Huang C."/>
            <person name="Takami H."/>
            <person name="Hamasaki K."/>
        </authorList>
    </citation>
    <scope>NUCLEOTIDE SEQUENCE</scope>
    <source>
        <strain evidence="20">NT6N</strain>
    </source>
</reference>
<comment type="subcellular location">
    <subcellularLocation>
        <location evidence="15">Cell membrane</location>
        <topology evidence="15">Peripheral membrane protein</topology>
        <orientation evidence="15">Cytoplasmic side</orientation>
    </subcellularLocation>
    <subcellularLocation>
        <location evidence="15">Cytoplasm</location>
    </subcellularLocation>
    <subcellularLocation>
        <location evidence="2">Membrane</location>
        <topology evidence="2">Peripheral membrane protein</topology>
    </subcellularLocation>
    <text evidence="15">Distribution is 50-50.</text>
</comment>
<comment type="subunit">
    <text evidence="15">Monomer and homodimer. Part of the essential Sec protein translocation apparatus which comprises SecA, SecYEG and auxiliary proteins SecDF. Other proteins may also be involved.</text>
</comment>
<dbReference type="SUPFAM" id="SSF52540">
    <property type="entry name" value="P-loop containing nucleoside triphosphate hydrolases"/>
    <property type="match status" value="2"/>
</dbReference>